<dbReference type="AlphaFoldDB" id="W1WJP1"/>
<proteinExistence type="predicted"/>
<feature type="non-terminal residue" evidence="1">
    <location>
        <position position="1"/>
    </location>
</feature>
<protein>
    <submittedName>
        <fullName evidence="1">Uncharacterized protein</fullName>
    </submittedName>
</protein>
<reference evidence="1" key="1">
    <citation type="submission" date="2013-12" db="EMBL/GenBank/DDBJ databases">
        <title>A Varibaculum cambriense genome reconstructed from a premature infant gut community with otherwise low bacterial novelty that shifts toward anaerobic metabolism during the third week of life.</title>
        <authorList>
            <person name="Brown C.T."/>
            <person name="Sharon I."/>
            <person name="Thomas B.C."/>
            <person name="Castelle C.J."/>
            <person name="Morowitz M.J."/>
            <person name="Banfield J.F."/>
        </authorList>
    </citation>
    <scope>NUCLEOTIDE SEQUENCE</scope>
</reference>
<dbReference type="EMBL" id="AZMM01018633">
    <property type="protein sequence ID" value="ETJ18427.1"/>
    <property type="molecule type" value="Genomic_DNA"/>
</dbReference>
<gene>
    <name evidence="1" type="ORF">Q604_UNBC18633G0007</name>
</gene>
<evidence type="ECO:0000313" key="1">
    <source>
        <dbReference type="EMBL" id="ETJ18427.1"/>
    </source>
</evidence>
<name>W1WJP1_9ZZZZ</name>
<comment type="caution">
    <text evidence="1">The sequence shown here is derived from an EMBL/GenBank/DDBJ whole genome shotgun (WGS) entry which is preliminary data.</text>
</comment>
<accession>W1WJP1</accession>
<sequence length="26" mass="3185">YPESIGEKEFEKYKNDIYRDVYGVEI</sequence>
<organism evidence="1">
    <name type="scientific">human gut metagenome</name>
    <dbReference type="NCBI Taxonomy" id="408170"/>
    <lineage>
        <taxon>unclassified sequences</taxon>
        <taxon>metagenomes</taxon>
        <taxon>organismal metagenomes</taxon>
    </lineage>
</organism>